<keyword evidence="5" id="KW-1185">Reference proteome</keyword>
<reference evidence="4 5" key="1">
    <citation type="submission" date="2024-02" db="EMBL/GenBank/DDBJ databases">
        <authorList>
            <person name="Daric V."/>
            <person name="Darras S."/>
        </authorList>
    </citation>
    <scope>NUCLEOTIDE SEQUENCE [LARGE SCALE GENOMIC DNA]</scope>
</reference>
<dbReference type="InterPro" id="IPR056299">
    <property type="entry name" value="CFAP61_dimer"/>
</dbReference>
<dbReference type="InterPro" id="IPR016181">
    <property type="entry name" value="Acyl_CoA_acyltransferase"/>
</dbReference>
<dbReference type="SUPFAM" id="SSF51905">
    <property type="entry name" value="FAD/NAD(P)-binding domain"/>
    <property type="match status" value="1"/>
</dbReference>
<dbReference type="Proteomes" id="UP001642483">
    <property type="component" value="Unassembled WGS sequence"/>
</dbReference>
<protein>
    <recommendedName>
        <fullName evidence="6">Cilia- and flagella-associated protein 61 N-terminal domain-containing protein</fullName>
    </recommendedName>
</protein>
<evidence type="ECO:0000259" key="3">
    <source>
        <dbReference type="Pfam" id="PF23150"/>
    </source>
</evidence>
<feature type="region of interest" description="Disordered" evidence="1">
    <location>
        <begin position="1069"/>
        <end position="1090"/>
    </location>
</feature>
<dbReference type="Pfam" id="PF16092">
    <property type="entry name" value="CFAP61_N"/>
    <property type="match status" value="1"/>
</dbReference>
<gene>
    <name evidence="4" type="ORF">CVLEPA_LOCUS1053</name>
</gene>
<evidence type="ECO:0008006" key="6">
    <source>
        <dbReference type="Google" id="ProtNLM"/>
    </source>
</evidence>
<evidence type="ECO:0000256" key="1">
    <source>
        <dbReference type="SAM" id="MobiDB-lite"/>
    </source>
</evidence>
<sequence>MTTVASSHGPTEVINARRTESVDAPAILQLIAQRTHAQFGRVNIVHLIEKSNLSVTLSNEENEVLGFAGFLDHPQIEVCDPADWPSWMKEAKYDLADKSTPLNSLFLHYFVAKDDYTIGCASEIVRTVFNAVPELRFIFLVLPLGTQPEPALGEIFHPLKTEGHNSLYVCQRHNHVPLLHIRQAVVEDHDDLTPLFKRLNNNLTETYGNYFLAEMIEAQDEDNHALVAEVGGKAVGFMSICSHVNVKFLQDCFELNPFHGLCKPHENDILKEEYPETSETEEPSSSDSAPVQTVPSTTSVSEIRDQPSNVSIHSVSDVADKPGTASHEERGSILAPTPSDHGVTPAPSQASLNGAVLTSCKPKLSEAHMGTSSASLVLEETLEETGNSEAEEEEDVFLNDKLDSDTDKQHPFEPTYAGESNVFSIQLFCISEQFEMRSSDFLPEIFKFFPNKDIAVITVPHLVPEFPLIQQFVRVTPKPIANVPHELYVFHRHGLINSHFRVRLACTVDYEQVEKLVANIDMNEHLLEDLRRYNSARRDADGTEIQAYVADCLGQIVGICIIRREEYIEHIRSHYNIEDFIYFNHHRRDEHGHLHHFVLNPIFQHYSKHFLKEVLRQGHKSCLYYPLYPNYTEQDCVNKHSLATGLNFMVPVRARRQIDYPLEELGINAPSKRVTAKFPLYALNHINRKLTLEPKVTINARVVVIGASDVGIAFLESICFCPHLRFNNLTLISKRGLPDSLHSSALSYTSDDLAYLSLRSWVNVVQGIMTAIDRSKKQVVMSDGARVSYDHLILCTGQQYQIPAPTGADVENSATNHDLSKSAVNRPLDINLPAPENVMALNDDWNLVRLRQWGTKMSAKMDKENNQDTASAVVVYGRTFDAYVTVQDLLSSGVQGSRIVLARPPTHNSNGALCDDGCNGDPFNEPIISDAVAAGLTAAGVRVLDDHVLARWDVEPTNTGTKITAVAFTTPTKPLLSLPCLGLVSLHPRRIDHRTFLACNDACLVFDGRLAIDSNFKTNDPAIRAAGSMTKYARRYHADGYGSKHENFNSREIGFRLAMTVLPLFDPTLDGTNEQNEPPPPTPATTVKPGTPGTMLTENPHDKLVPVYTDAKVTYGQLPGGYKYLHVRKPGERPAYTAQLESPEHGDEIVTGSSERGNYFRLHISQYRRVETVTCLVRQDAVQLPMTNIVRLFGVHERYLNNLLSRVNEGLISDLHAFFREPWALALFHDRFQDFRQEVRDLLSCPPSGASSLSSLEADVRQLVEEDFNVNNQQRATLRERYAATGQRKAVEARLLSFLSYNYYHLPMYAKPGMV</sequence>
<organism evidence="4 5">
    <name type="scientific">Clavelina lepadiformis</name>
    <name type="common">Light-bulb sea squirt</name>
    <name type="synonym">Ascidia lepadiformis</name>
    <dbReference type="NCBI Taxonomy" id="159417"/>
    <lineage>
        <taxon>Eukaryota</taxon>
        <taxon>Metazoa</taxon>
        <taxon>Chordata</taxon>
        <taxon>Tunicata</taxon>
        <taxon>Ascidiacea</taxon>
        <taxon>Aplousobranchia</taxon>
        <taxon>Clavelinidae</taxon>
        <taxon>Clavelina</taxon>
    </lineage>
</organism>
<feature type="domain" description="Cilia- and flagella-associated protein 61 N-terminal" evidence="2">
    <location>
        <begin position="16"/>
        <end position="264"/>
    </location>
</feature>
<dbReference type="Pfam" id="PF23150">
    <property type="entry name" value="CFAP61_dimer"/>
    <property type="match status" value="1"/>
</dbReference>
<dbReference type="InterPro" id="IPR038884">
    <property type="entry name" value="CFAP61"/>
</dbReference>
<dbReference type="InterPro" id="IPR032151">
    <property type="entry name" value="CFAP61_N"/>
</dbReference>
<proteinExistence type="predicted"/>
<evidence type="ECO:0000259" key="2">
    <source>
        <dbReference type="Pfam" id="PF16092"/>
    </source>
</evidence>
<accession>A0ABP0EX75</accession>
<dbReference type="InterPro" id="IPR036188">
    <property type="entry name" value="FAD/NAD-bd_sf"/>
</dbReference>
<dbReference type="SUPFAM" id="SSF55729">
    <property type="entry name" value="Acyl-CoA N-acyltransferases (Nat)"/>
    <property type="match status" value="1"/>
</dbReference>
<dbReference type="PANTHER" id="PTHR21178">
    <property type="entry name" value="CILIA- AND FLAGELLA-ASSOCIATED PROTEIN 61"/>
    <property type="match status" value="1"/>
</dbReference>
<dbReference type="EMBL" id="CAWYQH010000001">
    <property type="protein sequence ID" value="CAK8672050.1"/>
    <property type="molecule type" value="Genomic_DNA"/>
</dbReference>
<feature type="domain" description="CFAP61 dimerisation" evidence="3">
    <location>
        <begin position="1106"/>
        <end position="1227"/>
    </location>
</feature>
<dbReference type="Gene3D" id="3.50.50.60">
    <property type="entry name" value="FAD/NAD(P)-binding domain"/>
    <property type="match status" value="1"/>
</dbReference>
<comment type="caution">
    <text evidence="4">The sequence shown here is derived from an EMBL/GenBank/DDBJ whole genome shotgun (WGS) entry which is preliminary data.</text>
</comment>
<evidence type="ECO:0000313" key="4">
    <source>
        <dbReference type="EMBL" id="CAK8672050.1"/>
    </source>
</evidence>
<dbReference type="PANTHER" id="PTHR21178:SF8">
    <property type="entry name" value="CILIA- AND FLAGELLA-ASSOCIATED PROTEIN 61"/>
    <property type="match status" value="1"/>
</dbReference>
<feature type="region of interest" description="Disordered" evidence="1">
    <location>
        <begin position="274"/>
        <end position="350"/>
    </location>
</feature>
<evidence type="ECO:0000313" key="5">
    <source>
        <dbReference type="Proteomes" id="UP001642483"/>
    </source>
</evidence>
<feature type="compositionally biased region" description="Polar residues" evidence="1">
    <location>
        <begin position="287"/>
        <end position="314"/>
    </location>
</feature>
<name>A0ABP0EX75_CLALP</name>
<feature type="compositionally biased region" description="Acidic residues" evidence="1">
    <location>
        <begin position="275"/>
        <end position="284"/>
    </location>
</feature>